<reference evidence="2 5" key="2">
    <citation type="journal article" date="2019" name="Nat. Med.">
        <title>A library of human gut bacterial isolates paired with longitudinal multiomics data enables mechanistic microbiome research.</title>
        <authorList>
            <person name="Poyet M."/>
            <person name="Groussin M."/>
            <person name="Gibbons S.M."/>
            <person name="Avila-Pacheco J."/>
            <person name="Jiang X."/>
            <person name="Kearney S.M."/>
            <person name="Perrotta A.R."/>
            <person name="Berdy B."/>
            <person name="Zhao S."/>
            <person name="Lieberman T.D."/>
            <person name="Swanson P.K."/>
            <person name="Smith M."/>
            <person name="Roesemann S."/>
            <person name="Alexander J.E."/>
            <person name="Rich S.A."/>
            <person name="Livny J."/>
            <person name="Vlamakis H."/>
            <person name="Clish C."/>
            <person name="Bullock K."/>
            <person name="Deik A."/>
            <person name="Scott J."/>
            <person name="Pierce K.A."/>
            <person name="Xavier R.J."/>
            <person name="Alm E.J."/>
        </authorList>
    </citation>
    <scope>NUCLEOTIDE SEQUENCE [LARGE SCALE GENOMIC DNA]</scope>
    <source>
        <strain evidence="2 5">BIOML-A1</strain>
    </source>
</reference>
<comment type="caution">
    <text evidence="3">The sequence shown here is derived from an EMBL/GenBank/DDBJ whole genome shotgun (WGS) entry which is preliminary data.</text>
</comment>
<evidence type="ECO:0000256" key="1">
    <source>
        <dbReference type="ARBA" id="ARBA00022649"/>
    </source>
</evidence>
<accession>A0A3E2TET6</accession>
<protein>
    <submittedName>
        <fullName evidence="3">Type II toxin-antitoxin system RelE/ParE family toxin</fullName>
    </submittedName>
</protein>
<dbReference type="Proteomes" id="UP000461506">
    <property type="component" value="Unassembled WGS sequence"/>
</dbReference>
<organism evidence="3 4">
    <name type="scientific">Faecalibacterium prausnitzii</name>
    <dbReference type="NCBI Taxonomy" id="853"/>
    <lineage>
        <taxon>Bacteria</taxon>
        <taxon>Bacillati</taxon>
        <taxon>Bacillota</taxon>
        <taxon>Clostridia</taxon>
        <taxon>Eubacteriales</taxon>
        <taxon>Oscillospiraceae</taxon>
        <taxon>Faecalibacterium</taxon>
    </lineage>
</organism>
<dbReference type="Gene3D" id="3.30.2310.20">
    <property type="entry name" value="RelE-like"/>
    <property type="match status" value="1"/>
</dbReference>
<dbReference type="Pfam" id="PF05016">
    <property type="entry name" value="ParE_toxin"/>
    <property type="match status" value="1"/>
</dbReference>
<reference evidence="3 4" key="1">
    <citation type="submission" date="2018-08" db="EMBL/GenBank/DDBJ databases">
        <title>A genome reference for cultivated species of the human gut microbiota.</title>
        <authorList>
            <person name="Zou Y."/>
            <person name="Xue W."/>
            <person name="Luo G."/>
        </authorList>
    </citation>
    <scope>NUCLEOTIDE SEQUENCE [LARGE SCALE GENOMIC DNA]</scope>
    <source>
        <strain evidence="3 4">AF36-11AT</strain>
    </source>
</reference>
<evidence type="ECO:0000313" key="4">
    <source>
        <dbReference type="Proteomes" id="UP000261140"/>
    </source>
</evidence>
<evidence type="ECO:0000313" key="5">
    <source>
        <dbReference type="Proteomes" id="UP000461506"/>
    </source>
</evidence>
<keyword evidence="1" id="KW-1277">Toxin-antitoxin system</keyword>
<sequence length="113" mass="12973">MVVAKIEILESAQRELEAIAELHMNLVGPNSARKITDRILDSLSRLERFPLSGSLPRDAELLKSGYRYVIAGQYLCVYRLIVDTVFVYHIVHGASNYPVLFKRLLQEELKRED</sequence>
<evidence type="ECO:0000313" key="2">
    <source>
        <dbReference type="EMBL" id="MSC62183.1"/>
    </source>
</evidence>
<evidence type="ECO:0000313" key="3">
    <source>
        <dbReference type="EMBL" id="RGB73717.1"/>
    </source>
</evidence>
<dbReference type="AlphaFoldDB" id="A0A3E2TET6"/>
<dbReference type="Proteomes" id="UP000261140">
    <property type="component" value="Unassembled WGS sequence"/>
</dbReference>
<dbReference type="EMBL" id="WKQN01000001">
    <property type="protein sequence ID" value="MSC62183.1"/>
    <property type="molecule type" value="Genomic_DNA"/>
</dbReference>
<gene>
    <name evidence="3" type="ORF">DWZ89_00335</name>
    <name evidence="2" type="ORF">GKD95_02210</name>
</gene>
<name>A0A3E2TET6_9FIRM</name>
<proteinExistence type="predicted"/>
<dbReference type="InterPro" id="IPR035093">
    <property type="entry name" value="RelE/ParE_toxin_dom_sf"/>
</dbReference>
<dbReference type="EMBL" id="QVEQ01000001">
    <property type="protein sequence ID" value="RGB73717.1"/>
    <property type="molecule type" value="Genomic_DNA"/>
</dbReference>
<dbReference type="InterPro" id="IPR007712">
    <property type="entry name" value="RelE/ParE_toxin"/>
</dbReference>